<evidence type="ECO:0000313" key="2">
    <source>
        <dbReference type="Proteomes" id="UP001151760"/>
    </source>
</evidence>
<dbReference type="Proteomes" id="UP001151760">
    <property type="component" value="Unassembled WGS sequence"/>
</dbReference>
<dbReference type="EMBL" id="BQNB010013852">
    <property type="protein sequence ID" value="GJT21010.1"/>
    <property type="molecule type" value="Genomic_DNA"/>
</dbReference>
<sequence>MTQSSIRRIQNASYAVSKKIYSKNILEDDKCGPYSKETLIHTVYLYSTDLNGVFSQLNTAYWSSDTVATTTRMTRISSKQLITPYEKPEQKF</sequence>
<evidence type="ECO:0000313" key="1">
    <source>
        <dbReference type="EMBL" id="GJT21010.1"/>
    </source>
</evidence>
<gene>
    <name evidence="1" type="ORF">Tco_0890947</name>
</gene>
<reference evidence="1" key="1">
    <citation type="journal article" date="2022" name="Int. J. Mol. Sci.">
        <title>Draft Genome of Tanacetum Coccineum: Genomic Comparison of Closely Related Tanacetum-Family Plants.</title>
        <authorList>
            <person name="Yamashiro T."/>
            <person name="Shiraishi A."/>
            <person name="Nakayama K."/>
            <person name="Satake H."/>
        </authorList>
    </citation>
    <scope>NUCLEOTIDE SEQUENCE</scope>
</reference>
<name>A0ABQ5C1I0_9ASTR</name>
<accession>A0ABQ5C1I0</accession>
<organism evidence="1 2">
    <name type="scientific">Tanacetum coccineum</name>
    <dbReference type="NCBI Taxonomy" id="301880"/>
    <lineage>
        <taxon>Eukaryota</taxon>
        <taxon>Viridiplantae</taxon>
        <taxon>Streptophyta</taxon>
        <taxon>Embryophyta</taxon>
        <taxon>Tracheophyta</taxon>
        <taxon>Spermatophyta</taxon>
        <taxon>Magnoliopsida</taxon>
        <taxon>eudicotyledons</taxon>
        <taxon>Gunneridae</taxon>
        <taxon>Pentapetalae</taxon>
        <taxon>asterids</taxon>
        <taxon>campanulids</taxon>
        <taxon>Asterales</taxon>
        <taxon>Asteraceae</taxon>
        <taxon>Asteroideae</taxon>
        <taxon>Anthemideae</taxon>
        <taxon>Anthemidinae</taxon>
        <taxon>Tanacetum</taxon>
    </lineage>
</organism>
<proteinExistence type="predicted"/>
<comment type="caution">
    <text evidence="1">The sequence shown here is derived from an EMBL/GenBank/DDBJ whole genome shotgun (WGS) entry which is preliminary data.</text>
</comment>
<protein>
    <submittedName>
        <fullName evidence="1">Uncharacterized protein</fullName>
    </submittedName>
</protein>
<reference evidence="1" key="2">
    <citation type="submission" date="2022-01" db="EMBL/GenBank/DDBJ databases">
        <authorList>
            <person name="Yamashiro T."/>
            <person name="Shiraishi A."/>
            <person name="Satake H."/>
            <person name="Nakayama K."/>
        </authorList>
    </citation>
    <scope>NUCLEOTIDE SEQUENCE</scope>
</reference>
<keyword evidence="2" id="KW-1185">Reference proteome</keyword>